<gene>
    <name evidence="1" type="ORF">I595_1418</name>
</gene>
<dbReference type="AlphaFoldDB" id="A0A0P7B3D3"/>
<evidence type="ECO:0000313" key="2">
    <source>
        <dbReference type="Proteomes" id="UP000050280"/>
    </source>
</evidence>
<dbReference type="Proteomes" id="UP000050280">
    <property type="component" value="Unassembled WGS sequence"/>
</dbReference>
<proteinExistence type="predicted"/>
<accession>A0A0P7B3D3</accession>
<organism evidence="1 2">
    <name type="scientific">Croceitalea dokdonensis DOKDO 023</name>
    <dbReference type="NCBI Taxonomy" id="1300341"/>
    <lineage>
        <taxon>Bacteria</taxon>
        <taxon>Pseudomonadati</taxon>
        <taxon>Bacteroidota</taxon>
        <taxon>Flavobacteriia</taxon>
        <taxon>Flavobacteriales</taxon>
        <taxon>Flavobacteriaceae</taxon>
        <taxon>Croceitalea</taxon>
    </lineage>
</organism>
<reference evidence="1 2" key="1">
    <citation type="submission" date="2015-09" db="EMBL/GenBank/DDBJ databases">
        <title>Genome sequence of the marine flavobacterium Croceitalea dokdonensis DOKDO 023 that contains proton- and sodium-pumping rhodopsins.</title>
        <authorList>
            <person name="Kwon S.-K."/>
            <person name="Lee H.K."/>
            <person name="Kwak M.-J."/>
            <person name="Kim J.F."/>
        </authorList>
    </citation>
    <scope>NUCLEOTIDE SEQUENCE [LARGE SCALE GENOMIC DNA]</scope>
    <source>
        <strain evidence="1 2">DOKDO 023</strain>
    </source>
</reference>
<keyword evidence="2" id="KW-1185">Reference proteome</keyword>
<dbReference type="EMBL" id="LDJX01000002">
    <property type="protein sequence ID" value="KPM32991.1"/>
    <property type="molecule type" value="Genomic_DNA"/>
</dbReference>
<evidence type="ECO:0000313" key="1">
    <source>
        <dbReference type="EMBL" id="KPM32991.1"/>
    </source>
</evidence>
<protein>
    <submittedName>
        <fullName evidence="1">Uncharacterized protein</fullName>
    </submittedName>
</protein>
<sequence>MVYVYDEVFDHIVSGNMAHKKPTSLQNTRKGTCPFFQNM</sequence>
<name>A0A0P7B3D3_9FLAO</name>
<comment type="caution">
    <text evidence="1">The sequence shown here is derived from an EMBL/GenBank/DDBJ whole genome shotgun (WGS) entry which is preliminary data.</text>
</comment>